<proteinExistence type="predicted"/>
<dbReference type="RefSeq" id="WP_386055579.1">
    <property type="nucleotide sequence ID" value="NZ_JBHTKL010000001.1"/>
</dbReference>
<protein>
    <submittedName>
        <fullName evidence="2">Uncharacterized protein</fullName>
    </submittedName>
</protein>
<feature type="transmembrane region" description="Helical" evidence="1">
    <location>
        <begin position="6"/>
        <end position="21"/>
    </location>
</feature>
<comment type="caution">
    <text evidence="2">The sequence shown here is derived from an EMBL/GenBank/DDBJ whole genome shotgun (WGS) entry which is preliminary data.</text>
</comment>
<name>A0ABW3KUW9_9BACI</name>
<organism evidence="2 3">
    <name type="scientific">Thalassobacillus hwangdonensis</name>
    <dbReference type="NCBI Taxonomy" id="546108"/>
    <lineage>
        <taxon>Bacteria</taxon>
        <taxon>Bacillati</taxon>
        <taxon>Bacillota</taxon>
        <taxon>Bacilli</taxon>
        <taxon>Bacillales</taxon>
        <taxon>Bacillaceae</taxon>
        <taxon>Thalassobacillus</taxon>
    </lineage>
</organism>
<feature type="transmembrane region" description="Helical" evidence="1">
    <location>
        <begin position="121"/>
        <end position="143"/>
    </location>
</feature>
<feature type="transmembrane region" description="Helical" evidence="1">
    <location>
        <begin position="28"/>
        <end position="51"/>
    </location>
</feature>
<evidence type="ECO:0000313" key="3">
    <source>
        <dbReference type="Proteomes" id="UP001596990"/>
    </source>
</evidence>
<evidence type="ECO:0000313" key="2">
    <source>
        <dbReference type="EMBL" id="MFD1017662.1"/>
    </source>
</evidence>
<keyword evidence="1" id="KW-0472">Membrane</keyword>
<keyword evidence="3" id="KW-1185">Reference proteome</keyword>
<keyword evidence="1" id="KW-1133">Transmembrane helix</keyword>
<dbReference type="EMBL" id="JBHTKL010000001">
    <property type="protein sequence ID" value="MFD1017662.1"/>
    <property type="molecule type" value="Genomic_DNA"/>
</dbReference>
<gene>
    <name evidence="2" type="ORF">ACFQ2J_00510</name>
</gene>
<reference evidence="3" key="1">
    <citation type="journal article" date="2019" name="Int. J. Syst. Evol. Microbiol.">
        <title>The Global Catalogue of Microorganisms (GCM) 10K type strain sequencing project: providing services to taxonomists for standard genome sequencing and annotation.</title>
        <authorList>
            <consortium name="The Broad Institute Genomics Platform"/>
            <consortium name="The Broad Institute Genome Sequencing Center for Infectious Disease"/>
            <person name="Wu L."/>
            <person name="Ma J."/>
        </authorList>
    </citation>
    <scope>NUCLEOTIDE SEQUENCE [LARGE SCALE GENOMIC DNA]</scope>
    <source>
        <strain evidence="3">CCUG 56607</strain>
    </source>
</reference>
<accession>A0ABW3KUW9</accession>
<dbReference type="Proteomes" id="UP001596990">
    <property type="component" value="Unassembled WGS sequence"/>
</dbReference>
<feature type="transmembrane region" description="Helical" evidence="1">
    <location>
        <begin position="63"/>
        <end position="83"/>
    </location>
</feature>
<evidence type="ECO:0000256" key="1">
    <source>
        <dbReference type="SAM" id="Phobius"/>
    </source>
</evidence>
<feature type="transmembrane region" description="Helical" evidence="1">
    <location>
        <begin position="90"/>
        <end position="115"/>
    </location>
</feature>
<keyword evidence="1" id="KW-0812">Transmembrane</keyword>
<sequence>MLVNTLIGACIPLLICLLLYKRNPQIIVAMYPFGVAVAFLANDWGFTHFWMVTPYKEPDSISAMPFNLGYFPLMSCLIIVVKYKLLWKSIYLILLFTTIGTCLEGFGVLVGKIIYLDGWNIFYTSLIYFSSFTLAILYSKVLMRYHMLPKI</sequence>